<name>I3Y7U1_THIV6</name>
<dbReference type="InterPro" id="IPR006439">
    <property type="entry name" value="HAD-SF_hydro_IA"/>
</dbReference>
<keyword evidence="6" id="KW-1185">Reference proteome</keyword>
<dbReference type="InterPro" id="IPR036412">
    <property type="entry name" value="HAD-like_sf"/>
</dbReference>
<dbReference type="GO" id="GO:0008967">
    <property type="term" value="F:phosphoglycolate phosphatase activity"/>
    <property type="evidence" value="ECO:0007669"/>
    <property type="project" value="TreeGrafter"/>
</dbReference>
<dbReference type="Gene3D" id="1.10.150.240">
    <property type="entry name" value="Putative phosphatase, domain 2"/>
    <property type="match status" value="1"/>
</dbReference>
<dbReference type="SFLD" id="SFLDG01129">
    <property type="entry name" value="C1.5:_HAD__Beta-PGM__Phosphata"/>
    <property type="match status" value="1"/>
</dbReference>
<keyword evidence="3" id="KW-0460">Magnesium</keyword>
<dbReference type="InterPro" id="IPR023198">
    <property type="entry name" value="PGP-like_dom2"/>
</dbReference>
<dbReference type="SUPFAM" id="SSF56784">
    <property type="entry name" value="HAD-like"/>
    <property type="match status" value="1"/>
</dbReference>
<evidence type="ECO:0000313" key="6">
    <source>
        <dbReference type="Proteomes" id="UP000006062"/>
    </source>
</evidence>
<dbReference type="EMBL" id="CP003154">
    <property type="protein sequence ID" value="AFL73059.1"/>
    <property type="molecule type" value="Genomic_DNA"/>
</dbReference>
<proteinExistence type="predicted"/>
<sequence>MLFDLDGTFADTAPDMAAALNRLLARHGRAPLPFARVRPYVSHGGRGMLRIGFGLGPEDPDYEPLRLEFMEIYAAALVQDTVPFPGIVELIDTLERRGISWGIVTNKPAWLTDPLMGLLGLRERAGCVVSGDTAARPKPSPDPLFHACDLLRVDPRRCWYVGDAERDIQAGLAAGMGTLVALFGYLGADDAPDRWGAHGLIEHPLDVLDWLPGK</sequence>
<keyword evidence="2" id="KW-0378">Hydrolase</keyword>
<evidence type="ECO:0000256" key="4">
    <source>
        <dbReference type="ARBA" id="ARBA00023277"/>
    </source>
</evidence>
<accession>I3Y7U1</accession>
<dbReference type="PANTHER" id="PTHR43434:SF23">
    <property type="entry name" value="PHOSPHOGLYCOLATE PHOSPHATASE"/>
    <property type="match status" value="1"/>
</dbReference>
<dbReference type="InterPro" id="IPR041492">
    <property type="entry name" value="HAD_2"/>
</dbReference>
<dbReference type="eggNOG" id="COG0546">
    <property type="taxonomic scope" value="Bacteria"/>
</dbReference>
<dbReference type="Pfam" id="PF13419">
    <property type="entry name" value="HAD_2"/>
    <property type="match status" value="1"/>
</dbReference>
<dbReference type="Gene3D" id="3.40.50.1000">
    <property type="entry name" value="HAD superfamily/HAD-like"/>
    <property type="match status" value="1"/>
</dbReference>
<keyword evidence="1" id="KW-0479">Metal-binding</keyword>
<dbReference type="Proteomes" id="UP000006062">
    <property type="component" value="Chromosome"/>
</dbReference>
<dbReference type="GO" id="GO:0006281">
    <property type="term" value="P:DNA repair"/>
    <property type="evidence" value="ECO:0007669"/>
    <property type="project" value="TreeGrafter"/>
</dbReference>
<evidence type="ECO:0000256" key="2">
    <source>
        <dbReference type="ARBA" id="ARBA00022801"/>
    </source>
</evidence>
<keyword evidence="4" id="KW-0119">Carbohydrate metabolism</keyword>
<dbReference type="InterPro" id="IPR050155">
    <property type="entry name" value="HAD-like_hydrolase_sf"/>
</dbReference>
<dbReference type="PANTHER" id="PTHR43434">
    <property type="entry name" value="PHOSPHOGLYCOLATE PHOSPHATASE"/>
    <property type="match status" value="1"/>
</dbReference>
<dbReference type="HOGENOM" id="CLU_045011_19_1_6"/>
<evidence type="ECO:0000256" key="1">
    <source>
        <dbReference type="ARBA" id="ARBA00022723"/>
    </source>
</evidence>
<dbReference type="STRING" id="765911.Thivi_1028"/>
<dbReference type="GO" id="GO:0005829">
    <property type="term" value="C:cytosol"/>
    <property type="evidence" value="ECO:0007669"/>
    <property type="project" value="TreeGrafter"/>
</dbReference>
<reference evidence="5 6" key="1">
    <citation type="submission" date="2012-06" db="EMBL/GenBank/DDBJ databases">
        <title>Complete sequence of Thiocystis violascens DSM 198.</title>
        <authorList>
            <consortium name="US DOE Joint Genome Institute"/>
            <person name="Lucas S."/>
            <person name="Han J."/>
            <person name="Lapidus A."/>
            <person name="Cheng J.-F."/>
            <person name="Goodwin L."/>
            <person name="Pitluck S."/>
            <person name="Peters L."/>
            <person name="Ovchinnikova G."/>
            <person name="Teshima H."/>
            <person name="Detter J.C."/>
            <person name="Han C."/>
            <person name="Tapia R."/>
            <person name="Land M."/>
            <person name="Hauser L."/>
            <person name="Kyrpides N."/>
            <person name="Ivanova N."/>
            <person name="Pagani I."/>
            <person name="Vogl K."/>
            <person name="Liu Z."/>
            <person name="Frigaard N.-U."/>
            <person name="Bryant D."/>
            <person name="Woyke T."/>
        </authorList>
    </citation>
    <scope>NUCLEOTIDE SEQUENCE [LARGE SCALE GENOMIC DNA]</scope>
    <source>
        <strain evidence="6">ATCC 17096 / DSM 198 / 6111</strain>
    </source>
</reference>
<dbReference type="NCBIfam" id="TIGR01549">
    <property type="entry name" value="HAD-SF-IA-v1"/>
    <property type="match status" value="1"/>
</dbReference>
<dbReference type="GO" id="GO:0046872">
    <property type="term" value="F:metal ion binding"/>
    <property type="evidence" value="ECO:0007669"/>
    <property type="project" value="UniProtKB-KW"/>
</dbReference>
<organism evidence="5 6">
    <name type="scientific">Thiocystis violascens (strain ATCC 17096 / DSM 198 / 6111)</name>
    <name type="common">Chromatium violascens</name>
    <dbReference type="NCBI Taxonomy" id="765911"/>
    <lineage>
        <taxon>Bacteria</taxon>
        <taxon>Pseudomonadati</taxon>
        <taxon>Pseudomonadota</taxon>
        <taxon>Gammaproteobacteria</taxon>
        <taxon>Chromatiales</taxon>
        <taxon>Chromatiaceae</taxon>
        <taxon>Thiocystis</taxon>
    </lineage>
</organism>
<protein>
    <submittedName>
        <fullName evidence="5">2-phosphoglycolate phosphatase</fullName>
    </submittedName>
</protein>
<evidence type="ECO:0000256" key="3">
    <source>
        <dbReference type="ARBA" id="ARBA00022842"/>
    </source>
</evidence>
<dbReference type="InterPro" id="IPR023214">
    <property type="entry name" value="HAD_sf"/>
</dbReference>
<dbReference type="SFLD" id="SFLDS00003">
    <property type="entry name" value="Haloacid_Dehalogenase"/>
    <property type="match status" value="1"/>
</dbReference>
<dbReference type="NCBIfam" id="TIGR01509">
    <property type="entry name" value="HAD-SF-IA-v3"/>
    <property type="match status" value="1"/>
</dbReference>
<evidence type="ECO:0000313" key="5">
    <source>
        <dbReference type="EMBL" id="AFL73059.1"/>
    </source>
</evidence>
<gene>
    <name evidence="5" type="ordered locus">Thivi_1028</name>
</gene>
<dbReference type="AlphaFoldDB" id="I3Y7U1"/>
<dbReference type="KEGG" id="tvi:Thivi_1028"/>